<proteinExistence type="predicted"/>
<keyword evidence="2" id="KW-1185">Reference proteome</keyword>
<dbReference type="AlphaFoldDB" id="A0A4Y2RQQ4"/>
<evidence type="ECO:0000313" key="1">
    <source>
        <dbReference type="EMBL" id="GBN77991.1"/>
    </source>
</evidence>
<accession>A0A4Y2RQQ4</accession>
<organism evidence="1 2">
    <name type="scientific">Araneus ventricosus</name>
    <name type="common">Orbweaver spider</name>
    <name type="synonym">Epeira ventricosa</name>
    <dbReference type="NCBI Taxonomy" id="182803"/>
    <lineage>
        <taxon>Eukaryota</taxon>
        <taxon>Metazoa</taxon>
        <taxon>Ecdysozoa</taxon>
        <taxon>Arthropoda</taxon>
        <taxon>Chelicerata</taxon>
        <taxon>Arachnida</taxon>
        <taxon>Araneae</taxon>
        <taxon>Araneomorphae</taxon>
        <taxon>Entelegynae</taxon>
        <taxon>Araneoidea</taxon>
        <taxon>Araneidae</taxon>
        <taxon>Araneus</taxon>
    </lineage>
</organism>
<evidence type="ECO:0000313" key="2">
    <source>
        <dbReference type="Proteomes" id="UP000499080"/>
    </source>
</evidence>
<feature type="non-terminal residue" evidence="1">
    <location>
        <position position="1"/>
    </location>
</feature>
<comment type="caution">
    <text evidence="1">The sequence shown here is derived from an EMBL/GenBank/DDBJ whole genome shotgun (WGS) entry which is preliminary data.</text>
</comment>
<dbReference type="EMBL" id="BGPR01146684">
    <property type="protein sequence ID" value="GBN77991.1"/>
    <property type="molecule type" value="Genomic_DNA"/>
</dbReference>
<name>A0A4Y2RQQ4_ARAVE</name>
<gene>
    <name evidence="1" type="ORF">AVEN_97711_1</name>
</gene>
<dbReference type="Proteomes" id="UP000499080">
    <property type="component" value="Unassembled WGS sequence"/>
</dbReference>
<reference evidence="1 2" key="1">
    <citation type="journal article" date="2019" name="Sci. Rep.">
        <title>Orb-weaving spider Araneus ventricosus genome elucidates the spidroin gene catalogue.</title>
        <authorList>
            <person name="Kono N."/>
            <person name="Nakamura H."/>
            <person name="Ohtoshi R."/>
            <person name="Moran D.A.P."/>
            <person name="Shinohara A."/>
            <person name="Yoshida Y."/>
            <person name="Fujiwara M."/>
            <person name="Mori M."/>
            <person name="Tomita M."/>
            <person name="Arakawa K."/>
        </authorList>
    </citation>
    <scope>NUCLEOTIDE SEQUENCE [LARGE SCALE GENOMIC DNA]</scope>
</reference>
<sequence length="83" mass="9585">SYGFETRFHRRSAVYIGLLQVKSIQNQTSSHWCGEEVWRERPVTSSSYYDQFVCGEGALSRSVLENYHQVNRGPEKLAGLHHI</sequence>
<protein>
    <submittedName>
        <fullName evidence="1">Uncharacterized protein</fullName>
    </submittedName>
</protein>